<dbReference type="GO" id="GO:0006508">
    <property type="term" value="P:proteolysis"/>
    <property type="evidence" value="ECO:0007669"/>
    <property type="project" value="UniProtKB-KW"/>
</dbReference>
<reference evidence="6" key="1">
    <citation type="journal article" date="2020" name="mSystems">
        <title>Genome- and Community-Level Interaction Insights into Carbon Utilization and Element Cycling Functions of Hydrothermarchaeota in Hydrothermal Sediment.</title>
        <authorList>
            <person name="Zhou Z."/>
            <person name="Liu Y."/>
            <person name="Xu W."/>
            <person name="Pan J."/>
            <person name="Luo Z.H."/>
            <person name="Li M."/>
        </authorList>
    </citation>
    <scope>NUCLEOTIDE SEQUENCE [LARGE SCALE GENOMIC DNA]</scope>
    <source>
        <strain evidence="6">SpSt-222</strain>
    </source>
</reference>
<dbReference type="EMBL" id="DSJL01000010">
    <property type="protein sequence ID" value="HEF64966.1"/>
    <property type="molecule type" value="Genomic_DNA"/>
</dbReference>
<organism evidence="6">
    <name type="scientific">Thermomicrobium roseum</name>
    <dbReference type="NCBI Taxonomy" id="500"/>
    <lineage>
        <taxon>Bacteria</taxon>
        <taxon>Pseudomonadati</taxon>
        <taxon>Thermomicrobiota</taxon>
        <taxon>Thermomicrobia</taxon>
        <taxon>Thermomicrobiales</taxon>
        <taxon>Thermomicrobiaceae</taxon>
        <taxon>Thermomicrobium</taxon>
    </lineage>
</organism>
<dbReference type="NCBIfam" id="TIGR00225">
    <property type="entry name" value="prc"/>
    <property type="match status" value="1"/>
</dbReference>
<accession>A0A7C2BDF2</accession>
<dbReference type="Gene3D" id="3.90.226.10">
    <property type="entry name" value="2-enoyl-CoA Hydratase, Chain A, domain 1"/>
    <property type="match status" value="1"/>
</dbReference>
<dbReference type="CDD" id="cd06782">
    <property type="entry name" value="cpPDZ_CPP-like"/>
    <property type="match status" value="1"/>
</dbReference>
<protein>
    <submittedName>
        <fullName evidence="6">S41 family peptidase</fullName>
    </submittedName>
</protein>
<dbReference type="GO" id="GO:0008236">
    <property type="term" value="F:serine-type peptidase activity"/>
    <property type="evidence" value="ECO:0007669"/>
    <property type="project" value="UniProtKB-KW"/>
</dbReference>
<dbReference type="Gene3D" id="3.30.750.44">
    <property type="match status" value="1"/>
</dbReference>
<evidence type="ECO:0000256" key="5">
    <source>
        <dbReference type="RuleBase" id="RU004404"/>
    </source>
</evidence>
<dbReference type="CDD" id="cd07560">
    <property type="entry name" value="Peptidase_S41_CPP"/>
    <property type="match status" value="1"/>
</dbReference>
<dbReference type="PROSITE" id="PS50106">
    <property type="entry name" value="PDZ"/>
    <property type="match status" value="1"/>
</dbReference>
<comment type="similarity">
    <text evidence="1 5">Belongs to the peptidase S41A family.</text>
</comment>
<proteinExistence type="inferred from homology"/>
<comment type="caution">
    <text evidence="6">The sequence shown here is derived from an EMBL/GenBank/DDBJ whole genome shotgun (WGS) entry which is preliminary data.</text>
</comment>
<keyword evidence="2 5" id="KW-0645">Protease</keyword>
<dbReference type="Gene3D" id="2.30.42.10">
    <property type="match status" value="1"/>
</dbReference>
<dbReference type="InterPro" id="IPR041489">
    <property type="entry name" value="PDZ_6"/>
</dbReference>
<gene>
    <name evidence="6" type="ORF">ENP47_05140</name>
</gene>
<evidence type="ECO:0000256" key="4">
    <source>
        <dbReference type="ARBA" id="ARBA00022825"/>
    </source>
</evidence>
<name>A0A7C2BDF2_THERO</name>
<dbReference type="Pfam" id="PF17820">
    <property type="entry name" value="PDZ_6"/>
    <property type="match status" value="1"/>
</dbReference>
<dbReference type="InterPro" id="IPR029045">
    <property type="entry name" value="ClpP/crotonase-like_dom_sf"/>
</dbReference>
<dbReference type="SUPFAM" id="SSF52096">
    <property type="entry name" value="ClpP/crotonase"/>
    <property type="match status" value="1"/>
</dbReference>
<keyword evidence="3 5" id="KW-0378">Hydrolase</keyword>
<sequence>MKATGSRSPHGDWLCLCPWLWIPLSWRRSVQTTNVNENRARPPAPQGPWILISLALFLAGLLIGQAWREPLAPATTAAEVPTPVAIFSEAWTLLHEHYVDPAALDDKRLLAGALRGLADAVGDNGHTRYLTPEELAQHSEQLAGEYAGVGIEIEERDGLIIVRDVFEGSPAQRAGIAVGDVLVAVDGLPVQELGLDGVVQHVRGQEGTPVTLTLERPSESVTFEVTLVRAKIRAPLVRWALLPEQVGFVRISSFSSGATDEARAALERLEQVGVRALILDLRGNPGGLVDEAVNVSGLFLPPDTVVFRSRDRTGNETTYRTKPDSQPTMLPLVVLVDRDSASAAEIVAGALQDYGRARIVGERTFGTGTVLIEFRLQDGSALLIGTQIWVTPNGRVIWRNGIEPDVPVTLGTNEMPLAPRNGQHVTLDDLRTDAQLTAAWQLLTGGDPAQTAVVHSECIGCR</sequence>
<dbReference type="GO" id="GO:0004175">
    <property type="term" value="F:endopeptidase activity"/>
    <property type="evidence" value="ECO:0007669"/>
    <property type="project" value="TreeGrafter"/>
</dbReference>
<evidence type="ECO:0000256" key="1">
    <source>
        <dbReference type="ARBA" id="ARBA00009179"/>
    </source>
</evidence>
<dbReference type="FunFam" id="2.30.42.10:FF:000063">
    <property type="entry name" value="Peptidase, S41 family"/>
    <property type="match status" value="1"/>
</dbReference>
<dbReference type="SMART" id="SM00245">
    <property type="entry name" value="TSPc"/>
    <property type="match status" value="1"/>
</dbReference>
<dbReference type="GO" id="GO:0007165">
    <property type="term" value="P:signal transduction"/>
    <property type="evidence" value="ECO:0007669"/>
    <property type="project" value="TreeGrafter"/>
</dbReference>
<dbReference type="AlphaFoldDB" id="A0A7C2BDF2"/>
<dbReference type="SMART" id="SM00228">
    <property type="entry name" value="PDZ"/>
    <property type="match status" value="1"/>
</dbReference>
<evidence type="ECO:0000256" key="3">
    <source>
        <dbReference type="ARBA" id="ARBA00022801"/>
    </source>
</evidence>
<dbReference type="Pfam" id="PF03572">
    <property type="entry name" value="Peptidase_S41"/>
    <property type="match status" value="1"/>
</dbReference>
<dbReference type="InterPro" id="IPR005151">
    <property type="entry name" value="Tail-specific_protease"/>
</dbReference>
<keyword evidence="4 5" id="KW-0720">Serine protease</keyword>
<dbReference type="InterPro" id="IPR001478">
    <property type="entry name" value="PDZ"/>
</dbReference>
<dbReference type="PANTHER" id="PTHR32060">
    <property type="entry name" value="TAIL-SPECIFIC PROTEASE"/>
    <property type="match status" value="1"/>
</dbReference>
<evidence type="ECO:0000313" key="6">
    <source>
        <dbReference type="EMBL" id="HEF64966.1"/>
    </source>
</evidence>
<dbReference type="InterPro" id="IPR004447">
    <property type="entry name" value="Peptidase_S41A"/>
</dbReference>
<dbReference type="GO" id="GO:0030288">
    <property type="term" value="C:outer membrane-bounded periplasmic space"/>
    <property type="evidence" value="ECO:0007669"/>
    <property type="project" value="TreeGrafter"/>
</dbReference>
<evidence type="ECO:0000256" key="2">
    <source>
        <dbReference type="ARBA" id="ARBA00022670"/>
    </source>
</evidence>
<dbReference type="PANTHER" id="PTHR32060:SF30">
    <property type="entry name" value="CARBOXY-TERMINAL PROCESSING PROTEASE CTPA"/>
    <property type="match status" value="1"/>
</dbReference>
<dbReference type="SUPFAM" id="SSF50156">
    <property type="entry name" value="PDZ domain-like"/>
    <property type="match status" value="1"/>
</dbReference>
<dbReference type="InterPro" id="IPR036034">
    <property type="entry name" value="PDZ_sf"/>
</dbReference>